<dbReference type="InterPro" id="IPR001633">
    <property type="entry name" value="EAL_dom"/>
</dbReference>
<gene>
    <name evidence="3" type="ORF">FAZ95_12405</name>
</gene>
<feature type="domain" description="EAL" evidence="1">
    <location>
        <begin position="211"/>
        <end position="465"/>
    </location>
</feature>
<dbReference type="InterPro" id="IPR000160">
    <property type="entry name" value="GGDEF_dom"/>
</dbReference>
<keyword evidence="4" id="KW-1185">Reference proteome</keyword>
<evidence type="ECO:0000313" key="3">
    <source>
        <dbReference type="EMBL" id="QCP49907.1"/>
    </source>
</evidence>
<dbReference type="AlphaFoldDB" id="A0A4P8IPK7"/>
<dbReference type="SUPFAM" id="SSF141868">
    <property type="entry name" value="EAL domain-like"/>
    <property type="match status" value="1"/>
</dbReference>
<evidence type="ECO:0000259" key="2">
    <source>
        <dbReference type="PROSITE" id="PS50887"/>
    </source>
</evidence>
<dbReference type="Gene3D" id="3.20.20.450">
    <property type="entry name" value="EAL domain"/>
    <property type="match status" value="1"/>
</dbReference>
<protein>
    <submittedName>
        <fullName evidence="3">EAL domain-containing protein</fullName>
    </submittedName>
</protein>
<reference evidence="3 4" key="1">
    <citation type="submission" date="2019-05" db="EMBL/GenBank/DDBJ databases">
        <title>Burkholderia sp. DHOD12, isolated from subtropical forest soil.</title>
        <authorList>
            <person name="Gao Z.-H."/>
            <person name="Qiu L.-H."/>
        </authorList>
    </citation>
    <scope>NUCLEOTIDE SEQUENCE [LARGE SCALE GENOMIC DNA]</scope>
    <source>
        <strain evidence="3 4">DHOD12</strain>
    </source>
</reference>
<dbReference type="KEGG" id="tvl:FAZ95_12405"/>
<dbReference type="SUPFAM" id="SSF55073">
    <property type="entry name" value="Nucleotide cyclase"/>
    <property type="match status" value="1"/>
</dbReference>
<dbReference type="PROSITE" id="PS50887">
    <property type="entry name" value="GGDEF"/>
    <property type="match status" value="1"/>
</dbReference>
<dbReference type="SMART" id="SM00052">
    <property type="entry name" value="EAL"/>
    <property type="match status" value="1"/>
</dbReference>
<dbReference type="InterPro" id="IPR043128">
    <property type="entry name" value="Rev_trsase/Diguanyl_cyclase"/>
</dbReference>
<dbReference type="InterPro" id="IPR029787">
    <property type="entry name" value="Nucleotide_cyclase"/>
</dbReference>
<dbReference type="PANTHER" id="PTHR44757:SF2">
    <property type="entry name" value="BIOFILM ARCHITECTURE MAINTENANCE PROTEIN MBAA"/>
    <property type="match status" value="1"/>
</dbReference>
<dbReference type="OrthoDB" id="9813903at2"/>
<dbReference type="InterPro" id="IPR035919">
    <property type="entry name" value="EAL_sf"/>
</dbReference>
<evidence type="ECO:0000313" key="4">
    <source>
        <dbReference type="Proteomes" id="UP000298656"/>
    </source>
</evidence>
<dbReference type="PROSITE" id="PS50883">
    <property type="entry name" value="EAL"/>
    <property type="match status" value="1"/>
</dbReference>
<dbReference type="SMART" id="SM00267">
    <property type="entry name" value="GGDEF"/>
    <property type="match status" value="1"/>
</dbReference>
<accession>A0A4P8IPK7</accession>
<feature type="domain" description="GGDEF" evidence="2">
    <location>
        <begin position="69"/>
        <end position="202"/>
    </location>
</feature>
<dbReference type="Pfam" id="PF00990">
    <property type="entry name" value="GGDEF"/>
    <property type="match status" value="1"/>
</dbReference>
<dbReference type="Gene3D" id="3.30.70.270">
    <property type="match status" value="1"/>
</dbReference>
<dbReference type="CDD" id="cd01948">
    <property type="entry name" value="EAL"/>
    <property type="match status" value="1"/>
</dbReference>
<dbReference type="Proteomes" id="UP000298656">
    <property type="component" value="Chromosome 1"/>
</dbReference>
<sequence length="466" mass="50537">MTEIVSLTPAVALALCACVAIGRDVKRAARYREKVSELLRFDPLTGLPNRTLLRERLEAALASAARDERQVGLIQLGLDGFRDVNDVLGHACGDRLLAVVAKRLVRGMSPGDTVARLAADEFAIVVSFADEDFDLAFVASRFLVALSGPIVIDRREVFVTASIGVARYPKDAREASELLRFADAAMLSAKKRGGNRFCFHDVQAARAAAERMELGHALRAAREQGELALLFQPVVGLPDGRLLGAEALLRWDHPTRGRLAPDQFIGVAEANGTIVEIGEWVLVAACEYAVRWNARSTAALRVSVNVSARQFVMNEFAQTVRVALTSTGCAPQWLTVEITESLLLEDNFQVRRTLEDLSRLGVAIAIDDFGTGYSAMSYLGKFPIDILKIDRSFVRDLEADAKMLALVKAIISVAGALSLDVVAEGIETKAQADALAALGCGKAQGYWFGRPMPAASFDQRLEMALH</sequence>
<name>A0A4P8IPK7_9BURK</name>
<evidence type="ECO:0000259" key="1">
    <source>
        <dbReference type="PROSITE" id="PS50883"/>
    </source>
</evidence>
<organism evidence="3 4">
    <name type="scientific">Trinickia violacea</name>
    <dbReference type="NCBI Taxonomy" id="2571746"/>
    <lineage>
        <taxon>Bacteria</taxon>
        <taxon>Pseudomonadati</taxon>
        <taxon>Pseudomonadota</taxon>
        <taxon>Betaproteobacteria</taxon>
        <taxon>Burkholderiales</taxon>
        <taxon>Burkholderiaceae</taxon>
        <taxon>Trinickia</taxon>
    </lineage>
</organism>
<dbReference type="Pfam" id="PF00563">
    <property type="entry name" value="EAL"/>
    <property type="match status" value="1"/>
</dbReference>
<dbReference type="EMBL" id="CP040077">
    <property type="protein sequence ID" value="QCP49907.1"/>
    <property type="molecule type" value="Genomic_DNA"/>
</dbReference>
<dbReference type="PANTHER" id="PTHR44757">
    <property type="entry name" value="DIGUANYLATE CYCLASE DGCP"/>
    <property type="match status" value="1"/>
</dbReference>
<dbReference type="NCBIfam" id="TIGR00254">
    <property type="entry name" value="GGDEF"/>
    <property type="match status" value="1"/>
</dbReference>
<dbReference type="InterPro" id="IPR052155">
    <property type="entry name" value="Biofilm_reg_signaling"/>
</dbReference>
<dbReference type="RefSeq" id="WP_137332731.1">
    <property type="nucleotide sequence ID" value="NZ_CP040077.1"/>
</dbReference>
<proteinExistence type="predicted"/>
<dbReference type="CDD" id="cd01949">
    <property type="entry name" value="GGDEF"/>
    <property type="match status" value="1"/>
</dbReference>